<dbReference type="InterPro" id="IPR033494">
    <property type="entry name" value="NUDE"/>
</dbReference>
<evidence type="ECO:0000256" key="3">
    <source>
        <dbReference type="ARBA" id="ARBA00004629"/>
    </source>
</evidence>
<dbReference type="PANTHER" id="PTHR10921">
    <property type="entry name" value="NUCLEAR DISTRIBUTION PROTEIN NUDE HOMOLOG 1"/>
    <property type="match status" value="1"/>
</dbReference>
<dbReference type="GO" id="GO:0005871">
    <property type="term" value="C:kinesin complex"/>
    <property type="evidence" value="ECO:0007669"/>
    <property type="project" value="TreeGrafter"/>
</dbReference>
<dbReference type="GO" id="GO:0007020">
    <property type="term" value="P:microtubule nucleation"/>
    <property type="evidence" value="ECO:0007669"/>
    <property type="project" value="TreeGrafter"/>
</dbReference>
<evidence type="ECO:0000256" key="5">
    <source>
        <dbReference type="ARBA" id="ARBA00017587"/>
    </source>
</evidence>
<dbReference type="Pfam" id="PF04880">
    <property type="entry name" value="NUDE_C"/>
    <property type="match status" value="1"/>
</dbReference>
<dbReference type="GO" id="GO:0007100">
    <property type="term" value="P:mitotic centrosome separation"/>
    <property type="evidence" value="ECO:0007669"/>
    <property type="project" value="TreeGrafter"/>
</dbReference>
<dbReference type="GO" id="GO:0000776">
    <property type="term" value="C:kinetochore"/>
    <property type="evidence" value="ECO:0007669"/>
    <property type="project" value="UniProtKB-KW"/>
</dbReference>
<proteinExistence type="inferred from homology"/>
<evidence type="ECO:0000256" key="13">
    <source>
        <dbReference type="ARBA" id="ARBA00023212"/>
    </source>
</evidence>
<dbReference type="GO" id="GO:0008017">
    <property type="term" value="F:microtubule binding"/>
    <property type="evidence" value="ECO:0007669"/>
    <property type="project" value="InterPro"/>
</dbReference>
<dbReference type="GO" id="GO:0007399">
    <property type="term" value="P:nervous system development"/>
    <property type="evidence" value="ECO:0007669"/>
    <property type="project" value="UniProtKB-KW"/>
</dbReference>
<keyword evidence="20" id="KW-1185">Reference proteome</keyword>
<organism evidence="19 20">
    <name type="scientific">Marmota monax</name>
    <name type="common">Woodchuck</name>
    <dbReference type="NCBI Taxonomy" id="9995"/>
    <lineage>
        <taxon>Eukaryota</taxon>
        <taxon>Metazoa</taxon>
        <taxon>Chordata</taxon>
        <taxon>Craniata</taxon>
        <taxon>Vertebrata</taxon>
        <taxon>Euteleostomi</taxon>
        <taxon>Mammalia</taxon>
        <taxon>Eutheria</taxon>
        <taxon>Euarchontoglires</taxon>
        <taxon>Glires</taxon>
        <taxon>Rodentia</taxon>
        <taxon>Sciuromorpha</taxon>
        <taxon>Sciuridae</taxon>
        <taxon>Xerinae</taxon>
        <taxon>Marmotini</taxon>
        <taxon>Marmota</taxon>
    </lineage>
</organism>
<keyword evidence="11" id="KW-0524">Neurogenesis</keyword>
<feature type="chain" id="PRO_5033848475" description="Nuclear distribution protein nudE-like 1" evidence="16">
    <location>
        <begin position="20"/>
        <end position="170"/>
    </location>
</feature>
<evidence type="ECO:0000256" key="14">
    <source>
        <dbReference type="ARBA" id="ARBA00023328"/>
    </source>
</evidence>
<sequence>MYLLPLVSILVFVCNIADLRQELAVRERQQEVTRKSAPSSPTLDCEKMDSAVQASLSLPATPVGKGTENSFPSPKAIPNGFGTSPLTPSARISALNIVGDLLRKVGALESKLAACRNFAKDQASRKSYISGNVNCGVMNSNGTKFSRSGHTSFFDKGQEKVIFPTLFMGN</sequence>
<dbReference type="GO" id="GO:0010975">
    <property type="term" value="P:regulation of neuron projection development"/>
    <property type="evidence" value="ECO:0007669"/>
    <property type="project" value="TreeGrafter"/>
</dbReference>
<comment type="similarity">
    <text evidence="4">Belongs to the nudE family.</text>
</comment>
<accession>A0A5E4BB76</accession>
<evidence type="ECO:0000256" key="12">
    <source>
        <dbReference type="ARBA" id="ARBA00023054"/>
    </source>
</evidence>
<dbReference type="GO" id="GO:0051642">
    <property type="term" value="P:centrosome localization"/>
    <property type="evidence" value="ECO:0007669"/>
    <property type="project" value="TreeGrafter"/>
</dbReference>
<feature type="region of interest" description="Disordered" evidence="15">
    <location>
        <begin position="59"/>
        <end position="82"/>
    </location>
</feature>
<evidence type="ECO:0000313" key="20">
    <source>
        <dbReference type="Proteomes" id="UP000335636"/>
    </source>
</evidence>
<feature type="signal peptide" evidence="16">
    <location>
        <begin position="1"/>
        <end position="19"/>
    </location>
</feature>
<dbReference type="GO" id="GO:0005819">
    <property type="term" value="C:spindle"/>
    <property type="evidence" value="ECO:0007669"/>
    <property type="project" value="UniProtKB-SubCell"/>
</dbReference>
<reference evidence="19 20" key="1">
    <citation type="submission" date="2019-04" db="EMBL/GenBank/DDBJ databases">
        <authorList>
            <person name="Alioto T."/>
            <person name="Alioto T."/>
        </authorList>
    </citation>
    <scope>NUCLEOTIDE SEQUENCE [LARGE SCALE GENOMIC DNA]</scope>
</reference>
<evidence type="ECO:0000256" key="4">
    <source>
        <dbReference type="ARBA" id="ARBA00007429"/>
    </source>
</evidence>
<evidence type="ECO:0000256" key="11">
    <source>
        <dbReference type="ARBA" id="ARBA00022902"/>
    </source>
</evidence>
<keyword evidence="6" id="KW-0813">Transport</keyword>
<keyword evidence="10" id="KW-0995">Kinetochore</keyword>
<dbReference type="GO" id="GO:0005874">
    <property type="term" value="C:microtubule"/>
    <property type="evidence" value="ECO:0007669"/>
    <property type="project" value="UniProtKB-KW"/>
</dbReference>
<dbReference type="GO" id="GO:0016477">
    <property type="term" value="P:cell migration"/>
    <property type="evidence" value="ECO:0007669"/>
    <property type="project" value="TreeGrafter"/>
</dbReference>
<gene>
    <name evidence="18" type="ORF">GHT09_015919</name>
    <name evidence="19" type="ORF">MONAX_5E037030</name>
</gene>
<feature type="domain" description="NUDE" evidence="17">
    <location>
        <begin position="16"/>
        <end position="150"/>
    </location>
</feature>
<dbReference type="GO" id="GO:0007059">
    <property type="term" value="P:chromosome segregation"/>
    <property type="evidence" value="ECO:0007669"/>
    <property type="project" value="TreeGrafter"/>
</dbReference>
<evidence type="ECO:0000259" key="17">
    <source>
        <dbReference type="Pfam" id="PF04880"/>
    </source>
</evidence>
<comment type="subcellular location">
    <subcellularLocation>
        <location evidence="3">Chromosome</location>
        <location evidence="3">Centromere</location>
        <location evidence="3">Kinetochore</location>
    </subcellularLocation>
    <subcellularLocation>
        <location evidence="2">Cytoplasm</location>
        <location evidence="2">Cytoskeleton</location>
        <location evidence="2">Microtubule organizing center</location>
        <location evidence="2">Centrosome</location>
    </subcellularLocation>
    <subcellularLocation>
        <location evidence="1">Cytoplasm</location>
        <location evidence="1">Cytoskeleton</location>
        <location evidence="1">Spindle</location>
    </subcellularLocation>
</comment>
<keyword evidence="9" id="KW-0493">Microtubule</keyword>
<evidence type="ECO:0000256" key="2">
    <source>
        <dbReference type="ARBA" id="ARBA00004300"/>
    </source>
</evidence>
<dbReference type="Proteomes" id="UP000335636">
    <property type="component" value="Unassembled WGS sequence"/>
</dbReference>
<dbReference type="Proteomes" id="UP000662637">
    <property type="component" value="Unassembled WGS sequence"/>
</dbReference>
<dbReference type="AlphaFoldDB" id="A0A5E4BB76"/>
<evidence type="ECO:0000313" key="19">
    <source>
        <dbReference type="EMBL" id="VTJ66868.1"/>
    </source>
</evidence>
<dbReference type="GO" id="GO:0000132">
    <property type="term" value="P:establishment of mitotic spindle orientation"/>
    <property type="evidence" value="ECO:0007669"/>
    <property type="project" value="TreeGrafter"/>
</dbReference>
<reference evidence="18" key="2">
    <citation type="submission" date="2020-08" db="EMBL/GenBank/DDBJ databases">
        <authorList>
            <person name="Shumante A."/>
            <person name="Zimin A.V."/>
            <person name="Puiu D."/>
            <person name="Salzberg S.L."/>
        </authorList>
    </citation>
    <scope>NUCLEOTIDE SEQUENCE</scope>
    <source>
        <strain evidence="18">WC2-LM</strain>
        <tissue evidence="18">Liver</tissue>
    </source>
</reference>
<evidence type="ECO:0000256" key="1">
    <source>
        <dbReference type="ARBA" id="ARBA00004186"/>
    </source>
</evidence>
<evidence type="ECO:0000313" key="18">
    <source>
        <dbReference type="EMBL" id="KAF7473477.1"/>
    </source>
</evidence>
<evidence type="ECO:0000256" key="6">
    <source>
        <dbReference type="ARBA" id="ARBA00022448"/>
    </source>
</evidence>
<keyword evidence="16" id="KW-0732">Signal</keyword>
<dbReference type="InterPro" id="IPR006964">
    <property type="entry name" value="NUDE_dom"/>
</dbReference>
<dbReference type="PANTHER" id="PTHR10921:SF0">
    <property type="entry name" value="NUCLEAR DISTRIBUTION PROTEIN NUDE-LIKE 1"/>
    <property type="match status" value="1"/>
</dbReference>
<name>A0A5E4BB76_MARMO</name>
<dbReference type="GO" id="GO:0047496">
    <property type="term" value="P:vesicle transport along microtubule"/>
    <property type="evidence" value="ECO:0007669"/>
    <property type="project" value="TreeGrafter"/>
</dbReference>
<protein>
    <recommendedName>
        <fullName evidence="5">Nuclear distribution protein nudE-like 1</fullName>
    </recommendedName>
</protein>
<evidence type="ECO:0000256" key="7">
    <source>
        <dbReference type="ARBA" id="ARBA00022490"/>
    </source>
</evidence>
<dbReference type="EMBL" id="CABDUW010000356">
    <property type="protein sequence ID" value="VTJ66868.1"/>
    <property type="molecule type" value="Genomic_DNA"/>
</dbReference>
<keyword evidence="14" id="KW-0137">Centromere</keyword>
<evidence type="ECO:0000256" key="15">
    <source>
        <dbReference type="SAM" id="MobiDB-lite"/>
    </source>
</evidence>
<evidence type="ECO:0000256" key="9">
    <source>
        <dbReference type="ARBA" id="ARBA00022701"/>
    </source>
</evidence>
<evidence type="ECO:0000256" key="8">
    <source>
        <dbReference type="ARBA" id="ARBA00022553"/>
    </source>
</evidence>
<keyword evidence="7" id="KW-0963">Cytoplasm</keyword>
<evidence type="ECO:0000256" key="16">
    <source>
        <dbReference type="SAM" id="SignalP"/>
    </source>
</evidence>
<dbReference type="EMBL" id="WJEC01006428">
    <property type="protein sequence ID" value="KAF7473477.1"/>
    <property type="molecule type" value="Genomic_DNA"/>
</dbReference>
<keyword evidence="12" id="KW-0175">Coiled coil</keyword>
<keyword evidence="13" id="KW-0206">Cytoskeleton</keyword>
<dbReference type="GO" id="GO:0005813">
    <property type="term" value="C:centrosome"/>
    <property type="evidence" value="ECO:0007669"/>
    <property type="project" value="UniProtKB-SubCell"/>
</dbReference>
<keyword evidence="8" id="KW-0597">Phosphoprotein</keyword>
<evidence type="ECO:0000256" key="10">
    <source>
        <dbReference type="ARBA" id="ARBA00022838"/>
    </source>
</evidence>